<keyword evidence="8 10" id="KW-0472">Membrane</keyword>
<dbReference type="AlphaFoldDB" id="A0A090DWD7"/>
<dbReference type="GO" id="GO:0050660">
    <property type="term" value="F:flavin adenine dinucleotide binding"/>
    <property type="evidence" value="ECO:0007669"/>
    <property type="project" value="InterPro"/>
</dbReference>
<evidence type="ECO:0000256" key="10">
    <source>
        <dbReference type="SAM" id="Phobius"/>
    </source>
</evidence>
<comment type="subcellular location">
    <subcellularLocation>
        <location evidence="1">Cell membrane</location>
        <topology evidence="1">Multi-pass membrane protein</topology>
    </subcellularLocation>
</comment>
<evidence type="ECO:0000256" key="6">
    <source>
        <dbReference type="ARBA" id="ARBA00022989"/>
    </source>
</evidence>
<feature type="transmembrane region" description="Helical" evidence="10">
    <location>
        <begin position="100"/>
        <end position="119"/>
    </location>
</feature>
<evidence type="ECO:0000259" key="11">
    <source>
        <dbReference type="PROSITE" id="PS51371"/>
    </source>
</evidence>
<dbReference type="Gene3D" id="3.10.580.10">
    <property type="entry name" value="CBS-domain"/>
    <property type="match status" value="1"/>
</dbReference>
<organism evidence="12 13">
    <name type="scientific">Candidatus Criblamydia sequanensis CRIB-18</name>
    <dbReference type="NCBI Taxonomy" id="1437425"/>
    <lineage>
        <taxon>Bacteria</taxon>
        <taxon>Pseudomonadati</taxon>
        <taxon>Chlamydiota</taxon>
        <taxon>Chlamydiia</taxon>
        <taxon>Parachlamydiales</taxon>
        <taxon>Candidatus Criblamydiaceae</taxon>
        <taxon>Candidatus Criblamydia</taxon>
    </lineage>
</organism>
<evidence type="ECO:0000256" key="5">
    <source>
        <dbReference type="ARBA" id="ARBA00022737"/>
    </source>
</evidence>
<dbReference type="InterPro" id="IPR036318">
    <property type="entry name" value="FAD-bd_PCMH-like_sf"/>
</dbReference>
<keyword evidence="5" id="KW-0677">Repeat</keyword>
<dbReference type="FunFam" id="3.10.580.10:FF:000002">
    <property type="entry name" value="Magnesium/cobalt efflux protein CorC"/>
    <property type="match status" value="1"/>
</dbReference>
<evidence type="ECO:0000256" key="2">
    <source>
        <dbReference type="ARBA" id="ARBA00006337"/>
    </source>
</evidence>
<evidence type="ECO:0000256" key="7">
    <source>
        <dbReference type="ARBA" id="ARBA00023122"/>
    </source>
</evidence>
<dbReference type="eggNOG" id="COG1253">
    <property type="taxonomic scope" value="Bacteria"/>
</dbReference>
<reference evidence="12" key="1">
    <citation type="submission" date="2013-12" db="EMBL/GenBank/DDBJ databases">
        <authorList>
            <person name="Linke B."/>
        </authorList>
    </citation>
    <scope>NUCLEOTIDE SEQUENCE [LARGE SCALE GENOMIC DNA]</scope>
    <source>
        <strain evidence="12">CRIB-18</strain>
    </source>
</reference>
<accession>A0A090DWD7</accession>
<evidence type="ECO:0000313" key="12">
    <source>
        <dbReference type="EMBL" id="CDR33204.1"/>
    </source>
</evidence>
<dbReference type="InterPro" id="IPR000644">
    <property type="entry name" value="CBS_dom"/>
</dbReference>
<comment type="similarity">
    <text evidence="2">Belongs to the UPF0053 family.</text>
</comment>
<dbReference type="InterPro" id="IPR002550">
    <property type="entry name" value="CNNM"/>
</dbReference>
<dbReference type="Pfam" id="PF03471">
    <property type="entry name" value="CorC_HlyC"/>
    <property type="match status" value="1"/>
</dbReference>
<dbReference type="SUPFAM" id="SSF56176">
    <property type="entry name" value="FAD-binding/transporter-associated domain-like"/>
    <property type="match status" value="1"/>
</dbReference>
<gene>
    <name evidence="12" type="ORF">CSEC_0365</name>
</gene>
<protein>
    <recommendedName>
        <fullName evidence="11">CBS domain-containing protein</fullName>
    </recommendedName>
</protein>
<dbReference type="EMBL" id="CCEJ010000003">
    <property type="protein sequence ID" value="CDR33204.1"/>
    <property type="molecule type" value="Genomic_DNA"/>
</dbReference>
<evidence type="ECO:0000256" key="8">
    <source>
        <dbReference type="ARBA" id="ARBA00023136"/>
    </source>
</evidence>
<dbReference type="InterPro" id="IPR044751">
    <property type="entry name" value="Ion_transp-like_CBS"/>
</dbReference>
<comment type="caution">
    <text evidence="12">The sequence shown here is derived from an EMBL/GenBank/DDBJ whole genome shotgun (WGS) entry which is preliminary data.</text>
</comment>
<keyword evidence="4 10" id="KW-0812">Transmembrane</keyword>
<reference evidence="12" key="2">
    <citation type="submission" date="2014-09" db="EMBL/GenBank/DDBJ databases">
        <title>Criblamydia sequanensis harbors a mega-plasmid encoding arsenite resistance.</title>
        <authorList>
            <person name="Bertelli C."/>
            <person name="Goesmann A."/>
            <person name="Greub G."/>
        </authorList>
    </citation>
    <scope>NUCLEOTIDE SEQUENCE [LARGE SCALE GENOMIC DNA]</scope>
    <source>
        <strain evidence="12">CRIB-18</strain>
    </source>
</reference>
<dbReference type="InterPro" id="IPR046342">
    <property type="entry name" value="CBS_dom_sf"/>
</dbReference>
<keyword evidence="6 10" id="KW-1133">Transmembrane helix</keyword>
<dbReference type="SMART" id="SM00116">
    <property type="entry name" value="CBS"/>
    <property type="match status" value="2"/>
</dbReference>
<feature type="transmembrane region" description="Helical" evidence="10">
    <location>
        <begin position="24"/>
        <end position="50"/>
    </location>
</feature>
<name>A0A090DWD7_9BACT</name>
<evidence type="ECO:0000256" key="3">
    <source>
        <dbReference type="ARBA" id="ARBA00022475"/>
    </source>
</evidence>
<feature type="domain" description="CBS" evidence="11">
    <location>
        <begin position="251"/>
        <end position="311"/>
    </location>
</feature>
<dbReference type="Pfam" id="PF01595">
    <property type="entry name" value="CNNM"/>
    <property type="match status" value="1"/>
</dbReference>
<dbReference type="CDD" id="cd04590">
    <property type="entry name" value="CBS_pair_CorC_HlyC_assoc"/>
    <property type="match status" value="1"/>
</dbReference>
<dbReference type="Gene3D" id="3.30.465.10">
    <property type="match status" value="1"/>
</dbReference>
<evidence type="ECO:0000313" key="13">
    <source>
        <dbReference type="Proteomes" id="UP000031552"/>
    </source>
</evidence>
<dbReference type="PANTHER" id="PTHR22777">
    <property type="entry name" value="HEMOLYSIN-RELATED"/>
    <property type="match status" value="1"/>
</dbReference>
<dbReference type="SMART" id="SM01091">
    <property type="entry name" value="CorC_HlyC"/>
    <property type="match status" value="1"/>
</dbReference>
<dbReference type="GO" id="GO:0005886">
    <property type="term" value="C:plasma membrane"/>
    <property type="evidence" value="ECO:0007669"/>
    <property type="project" value="UniProtKB-SubCell"/>
</dbReference>
<dbReference type="RefSeq" id="WP_237559193.1">
    <property type="nucleotide sequence ID" value="NZ_CCEJ010000003.1"/>
</dbReference>
<dbReference type="PROSITE" id="PS51371">
    <property type="entry name" value="CBS"/>
    <property type="match status" value="2"/>
</dbReference>
<dbReference type="SUPFAM" id="SSF54631">
    <property type="entry name" value="CBS-domain pair"/>
    <property type="match status" value="1"/>
</dbReference>
<dbReference type="Proteomes" id="UP000031552">
    <property type="component" value="Unassembled WGS sequence"/>
</dbReference>
<dbReference type="Pfam" id="PF00571">
    <property type="entry name" value="CBS"/>
    <property type="match status" value="2"/>
</dbReference>
<feature type="domain" description="CBS" evidence="11">
    <location>
        <begin position="181"/>
        <end position="244"/>
    </location>
</feature>
<proteinExistence type="inferred from homology"/>
<evidence type="ECO:0000256" key="1">
    <source>
        <dbReference type="ARBA" id="ARBA00004651"/>
    </source>
</evidence>
<dbReference type="PANTHER" id="PTHR22777:SF32">
    <property type="entry name" value="UPF0053 INNER MEMBRANE PROTEIN YFJD"/>
    <property type="match status" value="1"/>
</dbReference>
<dbReference type="STRING" id="1437425.CSEC_0365"/>
<keyword evidence="13" id="KW-1185">Reference proteome</keyword>
<keyword evidence="3" id="KW-1003">Cell membrane</keyword>
<evidence type="ECO:0000256" key="4">
    <source>
        <dbReference type="ARBA" id="ARBA00022692"/>
    </source>
</evidence>
<feature type="transmembrane region" description="Helical" evidence="10">
    <location>
        <begin position="62"/>
        <end position="80"/>
    </location>
</feature>
<dbReference type="InterPro" id="IPR016169">
    <property type="entry name" value="FAD-bd_PCMH_sub2"/>
</dbReference>
<keyword evidence="7 9" id="KW-0129">CBS domain</keyword>
<dbReference type="InterPro" id="IPR005170">
    <property type="entry name" value="Transptr-assoc_dom"/>
</dbReference>
<sequence>MLGNRFFYRPFHKLFFPNEEYEGLFFATTSALNICRFIFAGSATTAILLSTASWTSNHEIQFNPLALSLLLLLLIGSFALSDWLPRILGTKYPESTLKRVTPIASPFLFIAFPLTYLFLKITRIFSKTIYLDTAGEPETLAKKELMSIIRQSSLKEGLDNNEKKLIASVLSFCEHLTREVMVPRVDVFTLESTKSIKEAANLLEEEGYSRIPVYDETVDNIVGILMYKDILSKYMEYAAKNNDPAVLEAPISTIMKPVMYTPETKKISSLLQEFRKKQVHLAIVVDEYGGTDGIITIEDILEDIVGQIADEYDEEEALFITQADGTWLVDARMSILDIEEQLGITIPEEGEYDTLAGYLFHCAGEIPPKGFIIDSDEFTLEVIKSNDRLVEKVRIRPKVQYDSEDGDVLSLKQD</sequence>
<evidence type="ECO:0000256" key="9">
    <source>
        <dbReference type="PROSITE-ProRule" id="PRU00703"/>
    </source>
</evidence>